<evidence type="ECO:0000259" key="1">
    <source>
        <dbReference type="Pfam" id="PF04542"/>
    </source>
</evidence>
<organism evidence="2 3">
    <name type="scientific">Candidatus Woesebacteria bacterium GW2011_GWA1_41_7</name>
    <dbReference type="NCBI Taxonomy" id="1618556"/>
    <lineage>
        <taxon>Bacteria</taxon>
        <taxon>Candidatus Woeseibacteriota</taxon>
    </lineage>
</organism>
<gene>
    <name evidence="2" type="ORF">UU74_C0047G0017</name>
</gene>
<dbReference type="SUPFAM" id="SSF88946">
    <property type="entry name" value="Sigma2 domain of RNA polymerase sigma factors"/>
    <property type="match status" value="1"/>
</dbReference>
<dbReference type="AlphaFoldDB" id="A0A0G0ZT91"/>
<dbReference type="InterPro" id="IPR013325">
    <property type="entry name" value="RNA_pol_sigma_r2"/>
</dbReference>
<reference evidence="2 3" key="1">
    <citation type="journal article" date="2015" name="Nature">
        <title>rRNA introns, odd ribosomes, and small enigmatic genomes across a large radiation of phyla.</title>
        <authorList>
            <person name="Brown C.T."/>
            <person name="Hug L.A."/>
            <person name="Thomas B.C."/>
            <person name="Sharon I."/>
            <person name="Castelle C.J."/>
            <person name="Singh A."/>
            <person name="Wilkins M.J."/>
            <person name="Williams K.H."/>
            <person name="Banfield J.F."/>
        </authorList>
    </citation>
    <scope>NUCLEOTIDE SEQUENCE [LARGE SCALE GENOMIC DNA]</scope>
</reference>
<accession>A0A0G0ZT91</accession>
<dbReference type="EMBL" id="LCBU01000047">
    <property type="protein sequence ID" value="KKS16168.1"/>
    <property type="molecule type" value="Genomic_DNA"/>
</dbReference>
<feature type="non-terminal residue" evidence="2">
    <location>
        <position position="55"/>
    </location>
</feature>
<dbReference type="Gene3D" id="1.10.1740.10">
    <property type="match status" value="1"/>
</dbReference>
<evidence type="ECO:0000313" key="2">
    <source>
        <dbReference type="EMBL" id="KKS16168.1"/>
    </source>
</evidence>
<feature type="domain" description="RNA polymerase sigma-70 region 2" evidence="1">
    <location>
        <begin position="12"/>
        <end position="51"/>
    </location>
</feature>
<dbReference type="InterPro" id="IPR007627">
    <property type="entry name" value="RNA_pol_sigma70_r2"/>
</dbReference>
<sequence>MQFEKIYKELALPLTKFVMKRMGARESEVEEVVEETVVAAWKGWNTFEHKSSYFT</sequence>
<name>A0A0G0ZT91_9BACT</name>
<proteinExistence type="predicted"/>
<dbReference type="Proteomes" id="UP000033969">
    <property type="component" value="Unassembled WGS sequence"/>
</dbReference>
<evidence type="ECO:0000313" key="3">
    <source>
        <dbReference type="Proteomes" id="UP000033969"/>
    </source>
</evidence>
<dbReference type="Pfam" id="PF04542">
    <property type="entry name" value="Sigma70_r2"/>
    <property type="match status" value="1"/>
</dbReference>
<dbReference type="GO" id="GO:0003700">
    <property type="term" value="F:DNA-binding transcription factor activity"/>
    <property type="evidence" value="ECO:0007669"/>
    <property type="project" value="InterPro"/>
</dbReference>
<dbReference type="GO" id="GO:0006352">
    <property type="term" value="P:DNA-templated transcription initiation"/>
    <property type="evidence" value="ECO:0007669"/>
    <property type="project" value="InterPro"/>
</dbReference>
<protein>
    <recommendedName>
        <fullName evidence="1">RNA polymerase sigma-70 region 2 domain-containing protein</fullName>
    </recommendedName>
</protein>
<comment type="caution">
    <text evidence="2">The sequence shown here is derived from an EMBL/GenBank/DDBJ whole genome shotgun (WGS) entry which is preliminary data.</text>
</comment>